<dbReference type="EMBL" id="QXDJ01000002">
    <property type="protein sequence ID" value="RII35387.1"/>
    <property type="molecule type" value="Genomic_DNA"/>
</dbReference>
<feature type="transmembrane region" description="Helical" evidence="6">
    <location>
        <begin position="79"/>
        <end position="104"/>
    </location>
</feature>
<dbReference type="Pfam" id="PF02683">
    <property type="entry name" value="DsbD_TM"/>
    <property type="match status" value="1"/>
</dbReference>
<feature type="transmembrane region" description="Helical" evidence="6">
    <location>
        <begin position="124"/>
        <end position="150"/>
    </location>
</feature>
<reference evidence="9 11" key="2">
    <citation type="submission" date="2018-08" db="EMBL/GenBank/DDBJ databases">
        <title>Genome of Clostridium chromiireducens C1, DSM12136.</title>
        <authorList>
            <person name="Xing M."/>
            <person name="Wei Y."/>
            <person name="Ang E.L."/>
            <person name="Zhao H."/>
            <person name="Zhang Y."/>
        </authorList>
    </citation>
    <scope>NUCLEOTIDE SEQUENCE [LARGE SCALE GENOMIC DNA]</scope>
    <source>
        <strain evidence="9 11">C1</strain>
    </source>
</reference>
<evidence type="ECO:0000259" key="7">
    <source>
        <dbReference type="Pfam" id="PF02683"/>
    </source>
</evidence>
<dbReference type="EC" id="1.8.1.8" evidence="8"/>
<name>A0A1V4J176_9CLOT</name>
<dbReference type="PANTHER" id="PTHR31272:SF4">
    <property type="entry name" value="CYTOCHROME C-TYPE BIOGENESIS PROTEIN HI_1454-RELATED"/>
    <property type="match status" value="1"/>
</dbReference>
<evidence type="ECO:0000313" key="8">
    <source>
        <dbReference type="EMBL" id="OPJ65909.1"/>
    </source>
</evidence>
<dbReference type="Proteomes" id="UP000265930">
    <property type="component" value="Unassembled WGS sequence"/>
</dbReference>
<feature type="transmembrane region" description="Helical" evidence="6">
    <location>
        <begin position="7"/>
        <end position="29"/>
    </location>
</feature>
<dbReference type="GO" id="GO:0016020">
    <property type="term" value="C:membrane"/>
    <property type="evidence" value="ECO:0007669"/>
    <property type="project" value="UniProtKB-SubCell"/>
</dbReference>
<dbReference type="PANTHER" id="PTHR31272">
    <property type="entry name" value="CYTOCHROME C-TYPE BIOGENESIS PROTEIN HI_1454-RELATED"/>
    <property type="match status" value="1"/>
</dbReference>
<reference evidence="8 10" key="1">
    <citation type="submission" date="2017-03" db="EMBL/GenBank/DDBJ databases">
        <title>Genome sequence of Clostridium chromiireducens DSM 23318.</title>
        <authorList>
            <person name="Poehlein A."/>
            <person name="Daniel R."/>
        </authorList>
    </citation>
    <scope>NUCLEOTIDE SEQUENCE [LARGE SCALE GENOMIC DNA]</scope>
    <source>
        <strain evidence="8 10">DSM 23318</strain>
    </source>
</reference>
<evidence type="ECO:0000256" key="6">
    <source>
        <dbReference type="SAM" id="Phobius"/>
    </source>
</evidence>
<feature type="transmembrane region" description="Helical" evidence="6">
    <location>
        <begin position="49"/>
        <end position="67"/>
    </location>
</feature>
<dbReference type="EMBL" id="MZGT01000003">
    <property type="protein sequence ID" value="OPJ65909.1"/>
    <property type="molecule type" value="Genomic_DNA"/>
</dbReference>
<evidence type="ECO:0000313" key="10">
    <source>
        <dbReference type="Proteomes" id="UP000191056"/>
    </source>
</evidence>
<dbReference type="InterPro" id="IPR051790">
    <property type="entry name" value="Cytochrome_c-biogenesis_DsbD"/>
</dbReference>
<evidence type="ECO:0000313" key="11">
    <source>
        <dbReference type="Proteomes" id="UP000265930"/>
    </source>
</evidence>
<dbReference type="AlphaFoldDB" id="A0A1V4J176"/>
<keyword evidence="4 6" id="KW-1133">Transmembrane helix</keyword>
<dbReference type="GO" id="GO:0017004">
    <property type="term" value="P:cytochrome complex assembly"/>
    <property type="evidence" value="ECO:0007669"/>
    <property type="project" value="InterPro"/>
</dbReference>
<evidence type="ECO:0000313" key="9">
    <source>
        <dbReference type="EMBL" id="RII35387.1"/>
    </source>
</evidence>
<dbReference type="Proteomes" id="UP000191056">
    <property type="component" value="Unassembled WGS sequence"/>
</dbReference>
<feature type="transmembrane region" description="Helical" evidence="6">
    <location>
        <begin position="196"/>
        <end position="217"/>
    </location>
</feature>
<accession>A0A1V4J176</accession>
<feature type="domain" description="Cytochrome C biogenesis protein transmembrane" evidence="7">
    <location>
        <begin position="5"/>
        <end position="183"/>
    </location>
</feature>
<evidence type="ECO:0000256" key="3">
    <source>
        <dbReference type="ARBA" id="ARBA00022692"/>
    </source>
</evidence>
<dbReference type="GO" id="GO:0047134">
    <property type="term" value="F:protein-disulfide reductase [NAD(P)H] activity"/>
    <property type="evidence" value="ECO:0007669"/>
    <property type="project" value="UniProtKB-EC"/>
</dbReference>
<protein>
    <submittedName>
        <fullName evidence="9">Cytochrome c biogenesis protein CcdA</fullName>
    </submittedName>
    <submittedName>
        <fullName evidence="8">Thiol:disulfide interchange protein DsbD</fullName>
        <ecNumber evidence="8">1.8.1.8</ecNumber>
    </submittedName>
</protein>
<sequence length="226" mass="24920">MEYFLLFLEGIITFISPCILPLLPLYISYFAGDNLSRAEKNESSALTNSLGFVLGFTVVFTLLGGLAGSLGNLIKRQSIILNIISGIIIIIFGLNYMGVIKIGFLEKTLKLNIKIKSFKFFSSVLFGIIFAIGWTPCIGTFLGSALMIAVNSRHIIKGIVMLLIYSLGLGIPFIICAVLIDNLKETFNFIKKNYSIINYVSGIMLVLIGISIMTGHLNRILSLFKF</sequence>
<evidence type="ECO:0000256" key="4">
    <source>
        <dbReference type="ARBA" id="ARBA00022989"/>
    </source>
</evidence>
<comment type="similarity">
    <text evidence="2">Belongs to the DsbD family.</text>
</comment>
<evidence type="ECO:0000256" key="2">
    <source>
        <dbReference type="ARBA" id="ARBA00006143"/>
    </source>
</evidence>
<organism evidence="8 10">
    <name type="scientific">Clostridium chromiireducens</name>
    <dbReference type="NCBI Taxonomy" id="225345"/>
    <lineage>
        <taxon>Bacteria</taxon>
        <taxon>Bacillati</taxon>
        <taxon>Bacillota</taxon>
        <taxon>Clostridia</taxon>
        <taxon>Eubacteriales</taxon>
        <taxon>Clostridiaceae</taxon>
        <taxon>Clostridium</taxon>
    </lineage>
</organism>
<comment type="caution">
    <text evidence="8">The sequence shown here is derived from an EMBL/GenBank/DDBJ whole genome shotgun (WGS) entry which is preliminary data.</text>
</comment>
<keyword evidence="3 6" id="KW-0812">Transmembrane</keyword>
<feature type="transmembrane region" description="Helical" evidence="6">
    <location>
        <begin position="162"/>
        <end position="180"/>
    </location>
</feature>
<evidence type="ECO:0000256" key="5">
    <source>
        <dbReference type="ARBA" id="ARBA00023136"/>
    </source>
</evidence>
<dbReference type="OrthoDB" id="9809733at2"/>
<gene>
    <name evidence="8" type="primary">dsbD</name>
    <name evidence="8" type="ORF">CLCHR_02650</name>
    <name evidence="9" type="ORF">D2A34_09300</name>
</gene>
<dbReference type="RefSeq" id="WP_079437855.1">
    <property type="nucleotide sequence ID" value="NZ_MZGT01000003.1"/>
</dbReference>
<keyword evidence="8" id="KW-0560">Oxidoreductase</keyword>
<keyword evidence="5 6" id="KW-0472">Membrane</keyword>
<keyword evidence="10" id="KW-1185">Reference proteome</keyword>
<comment type="subcellular location">
    <subcellularLocation>
        <location evidence="1">Membrane</location>
        <topology evidence="1">Multi-pass membrane protein</topology>
    </subcellularLocation>
</comment>
<dbReference type="InterPro" id="IPR003834">
    <property type="entry name" value="Cyt_c_assmbl_TM_dom"/>
</dbReference>
<dbReference type="STRING" id="225345.CLCHR_02650"/>
<proteinExistence type="inferred from homology"/>
<evidence type="ECO:0000256" key="1">
    <source>
        <dbReference type="ARBA" id="ARBA00004141"/>
    </source>
</evidence>